<dbReference type="PANTHER" id="PTHR44591:SF3">
    <property type="entry name" value="RESPONSE REGULATORY DOMAIN-CONTAINING PROTEIN"/>
    <property type="match status" value="1"/>
</dbReference>
<dbReference type="Pfam" id="PF00072">
    <property type="entry name" value="Response_reg"/>
    <property type="match status" value="1"/>
</dbReference>
<dbReference type="PROSITE" id="PS50110">
    <property type="entry name" value="RESPONSE_REGULATORY"/>
    <property type="match status" value="1"/>
</dbReference>
<dbReference type="PANTHER" id="PTHR44591">
    <property type="entry name" value="STRESS RESPONSE REGULATOR PROTEIN 1"/>
    <property type="match status" value="1"/>
</dbReference>
<dbReference type="EMBL" id="PQAP01000010">
    <property type="protein sequence ID" value="PWB75382.1"/>
    <property type="molecule type" value="Genomic_DNA"/>
</dbReference>
<dbReference type="SUPFAM" id="SSF52172">
    <property type="entry name" value="CheY-like"/>
    <property type="match status" value="1"/>
</dbReference>
<comment type="caution">
    <text evidence="4">The sequence shown here is derived from an EMBL/GenBank/DDBJ whole genome shotgun (WGS) entry which is preliminary data.</text>
</comment>
<dbReference type="AlphaFoldDB" id="A0A855X4Y6"/>
<organism evidence="4 5">
    <name type="scientific">candidate division GN15 bacterium</name>
    <dbReference type="NCBI Taxonomy" id="2072418"/>
    <lineage>
        <taxon>Bacteria</taxon>
        <taxon>candidate division GN15</taxon>
    </lineage>
</organism>
<evidence type="ECO:0000256" key="1">
    <source>
        <dbReference type="ARBA" id="ARBA00022553"/>
    </source>
</evidence>
<evidence type="ECO:0000313" key="5">
    <source>
        <dbReference type="Proteomes" id="UP000250918"/>
    </source>
</evidence>
<dbReference type="Gene3D" id="3.40.50.2300">
    <property type="match status" value="1"/>
</dbReference>
<feature type="modified residue" description="4-aspartylphosphate" evidence="2">
    <location>
        <position position="52"/>
    </location>
</feature>
<dbReference type="InterPro" id="IPR001789">
    <property type="entry name" value="Sig_transdc_resp-reg_receiver"/>
</dbReference>
<dbReference type="InterPro" id="IPR050595">
    <property type="entry name" value="Bact_response_regulator"/>
</dbReference>
<evidence type="ECO:0000313" key="4">
    <source>
        <dbReference type="EMBL" id="PWB75382.1"/>
    </source>
</evidence>
<keyword evidence="1 2" id="KW-0597">Phosphoprotein</keyword>
<protein>
    <submittedName>
        <fullName evidence="4">Response regulator</fullName>
    </submittedName>
</protein>
<sequence length="127" mass="14035">MAKILLVDDSSFQRKLMSKMLCSMGHRVTEAENGRKGLDLVDTLEPDMIITDLLMPELDGIGLLRDLKKRDSAIPAVVVSADIQETTRQECLQLGARDFLNKPVKHADLAATVERLLQSIAGEESKC</sequence>
<dbReference type="Proteomes" id="UP000250918">
    <property type="component" value="Unassembled WGS sequence"/>
</dbReference>
<name>A0A855X4Y6_9BACT</name>
<feature type="domain" description="Response regulatory" evidence="3">
    <location>
        <begin position="3"/>
        <end position="117"/>
    </location>
</feature>
<dbReference type="InterPro" id="IPR011006">
    <property type="entry name" value="CheY-like_superfamily"/>
</dbReference>
<proteinExistence type="predicted"/>
<dbReference type="GO" id="GO:0000160">
    <property type="term" value="P:phosphorelay signal transduction system"/>
    <property type="evidence" value="ECO:0007669"/>
    <property type="project" value="InterPro"/>
</dbReference>
<reference evidence="4 5" key="1">
    <citation type="journal article" date="2018" name="ISME J.">
        <title>A methanotrophic archaeon couples anaerobic oxidation of methane to Fe(III) reduction.</title>
        <authorList>
            <person name="Cai C."/>
            <person name="Leu A.O."/>
            <person name="Xie G.J."/>
            <person name="Guo J."/>
            <person name="Feng Y."/>
            <person name="Zhao J.X."/>
            <person name="Tyson G.W."/>
            <person name="Yuan Z."/>
            <person name="Hu S."/>
        </authorList>
    </citation>
    <scope>NUCLEOTIDE SEQUENCE [LARGE SCALE GENOMIC DNA]</scope>
    <source>
        <strain evidence="4">FeB_12</strain>
    </source>
</reference>
<gene>
    <name evidence="4" type="ORF">C3F09_02505</name>
</gene>
<accession>A0A855X4Y6</accession>
<dbReference type="SMART" id="SM00448">
    <property type="entry name" value="REC"/>
    <property type="match status" value="1"/>
</dbReference>
<evidence type="ECO:0000259" key="3">
    <source>
        <dbReference type="PROSITE" id="PS50110"/>
    </source>
</evidence>
<evidence type="ECO:0000256" key="2">
    <source>
        <dbReference type="PROSITE-ProRule" id="PRU00169"/>
    </source>
</evidence>